<feature type="compositionally biased region" description="Low complexity" evidence="4">
    <location>
        <begin position="469"/>
        <end position="516"/>
    </location>
</feature>
<evidence type="ECO:0000256" key="1">
    <source>
        <dbReference type="ARBA" id="ARBA00022692"/>
    </source>
</evidence>
<gene>
    <name evidence="6" type="ORF">FPOG_00039</name>
</gene>
<feature type="compositionally biased region" description="Low complexity" evidence="4">
    <location>
        <begin position="429"/>
        <end position="461"/>
    </location>
</feature>
<evidence type="ECO:0000313" key="6">
    <source>
        <dbReference type="EMBL" id="EKA94587.1"/>
    </source>
</evidence>
<feature type="compositionally biased region" description="Low complexity" evidence="4">
    <location>
        <begin position="364"/>
        <end position="422"/>
    </location>
</feature>
<dbReference type="Pfam" id="PF04610">
    <property type="entry name" value="TrbL"/>
    <property type="match status" value="1"/>
</dbReference>
<feature type="transmembrane region" description="Helical" evidence="5">
    <location>
        <begin position="26"/>
        <end position="48"/>
    </location>
</feature>
<evidence type="ECO:0000313" key="7">
    <source>
        <dbReference type="Proteomes" id="UP000005809"/>
    </source>
</evidence>
<proteinExistence type="predicted"/>
<feature type="transmembrane region" description="Helical" evidence="5">
    <location>
        <begin position="227"/>
        <end position="247"/>
    </location>
</feature>
<protein>
    <submittedName>
        <fullName evidence="6">P-type conjugative transfer protein TrbL</fullName>
    </submittedName>
</protein>
<name>K1GYM8_9FUSO</name>
<accession>K1GYM8</accession>
<feature type="transmembrane region" description="Helical" evidence="5">
    <location>
        <begin position="163"/>
        <end position="183"/>
    </location>
</feature>
<evidence type="ECO:0000256" key="5">
    <source>
        <dbReference type="SAM" id="Phobius"/>
    </source>
</evidence>
<reference evidence="6 7" key="1">
    <citation type="submission" date="2012-05" db="EMBL/GenBank/DDBJ databases">
        <title>The Genome Sequence of Fusobacterium periodontium Oral Taxon 201 Strain D10.</title>
        <authorList>
            <consortium name="The Broad Institute Genome Sequencing Platform"/>
            <consortium name="The Broad Institute Genome Sequencing Center for Infectious Disease"/>
            <person name="Earl A."/>
            <person name="Ward D."/>
            <person name="Feldgarden M."/>
            <person name="Gevers D."/>
            <person name="Strauss J."/>
            <person name="Sibley C."/>
            <person name="White A."/>
            <person name="Ambrose C.E."/>
            <person name="Allen-Vercoe E."/>
            <person name="Walker B."/>
            <person name="Young S.K."/>
            <person name="Zeng Q."/>
            <person name="Gargeya S."/>
            <person name="Fitzgerald M."/>
            <person name="Haas B."/>
            <person name="Abouelleil A."/>
            <person name="Alvarado L."/>
            <person name="Arachchi H.M."/>
            <person name="Berlin A.M."/>
            <person name="Chapman S.B."/>
            <person name="Goldberg J."/>
            <person name="Griggs A."/>
            <person name="Gujja S."/>
            <person name="Hansen M."/>
            <person name="Howarth C."/>
            <person name="Imamovic A."/>
            <person name="Larimer J."/>
            <person name="McCowan C."/>
            <person name="Montmayeur A."/>
            <person name="Murphy C."/>
            <person name="Neiman D."/>
            <person name="Pearson M."/>
            <person name="Priest M."/>
            <person name="Roberts A."/>
            <person name="Saif S."/>
            <person name="Shea T."/>
            <person name="Sisk P."/>
            <person name="Sykes S."/>
            <person name="Wortman J."/>
            <person name="Nusbaum C."/>
            <person name="Birren B."/>
        </authorList>
    </citation>
    <scope>NUCLEOTIDE SEQUENCE [LARGE SCALE GENOMIC DNA]</scope>
    <source>
        <strain evidence="6 7">D10</strain>
    </source>
</reference>
<organism evidence="6 7">
    <name type="scientific">Fusobacterium periodonticum D10</name>
    <dbReference type="NCBI Taxonomy" id="620833"/>
    <lineage>
        <taxon>Bacteria</taxon>
        <taxon>Fusobacteriati</taxon>
        <taxon>Fusobacteriota</taxon>
        <taxon>Fusobacteriia</taxon>
        <taxon>Fusobacteriales</taxon>
        <taxon>Fusobacteriaceae</taxon>
        <taxon>Fusobacterium</taxon>
    </lineage>
</organism>
<dbReference type="InterPro" id="IPR007688">
    <property type="entry name" value="Conjugal_tfr_TrbL/VirB6"/>
</dbReference>
<keyword evidence="2 5" id="KW-1133">Transmembrane helix</keyword>
<dbReference type="PANTHER" id="PTHR42264:SF3">
    <property type="entry name" value="F-BOX DOMAIN-CONTAINING PROTEIN-RELATED"/>
    <property type="match status" value="1"/>
</dbReference>
<dbReference type="RefSeq" id="WP_005965574.1">
    <property type="nucleotide sequence ID" value="NZ_JH815344.1"/>
</dbReference>
<sequence>MEYEILTGILRRFVIYLEDLPANLRLLAHSLLFFLLVIDIAITIYNHIDDENFSYIKWAKSKVLKVGFIIFMINKYEWVLNGVKSFFFDVAGKAIRTDLFSNNEFFENPSELYSKGADLAAYIYDEGVSWYSPSSWGYIILSILIIIGFLMLAVQLIICWIEYYFLTGFSIVFLPFGVLDVGLDYYKSVFKTILSCSIKLAVMNFWLRLSTTILNDLFKLTNKNVKLELVILIFGTLYVIVAIMQFLPSMTSGLLTGTPAVNASAAVAAAKASALGTVTGAAHVYRGTKEAVKGAWKGGKTGANLGSSGGAFVGSLGGPVGIATGKIVGGTLGAIGGATIGGSYAGGRYAVFKEKAKKKDDDGNSNNSSSNNSASNNSNNNGNGNSGNSSGNTSSNGNNSNFNNSGSNNTVTNNQSSSVNNSITPVGGVTSNPQPSVSNSNTSQNNVNSGNNNNSVANNPPDSATKEVSSSNTESSTGISNDVNSNENTSNSNVSNIEKSNTTTTNTTSSMENTTSDVEDNGKKSGIKVNGGEAGKLPDWMQGDY</sequence>
<dbReference type="EMBL" id="ACIF01000049">
    <property type="protein sequence ID" value="EKA94587.1"/>
    <property type="molecule type" value="Genomic_DNA"/>
</dbReference>
<feature type="transmembrane region" description="Helical" evidence="5">
    <location>
        <begin position="136"/>
        <end position="158"/>
    </location>
</feature>
<dbReference type="AlphaFoldDB" id="K1GYM8"/>
<evidence type="ECO:0000256" key="4">
    <source>
        <dbReference type="SAM" id="MobiDB-lite"/>
    </source>
</evidence>
<feature type="region of interest" description="Disordered" evidence="4">
    <location>
        <begin position="357"/>
        <end position="545"/>
    </location>
</feature>
<feature type="transmembrane region" description="Helical" evidence="5">
    <location>
        <begin position="189"/>
        <end position="207"/>
    </location>
</feature>
<dbReference type="Proteomes" id="UP000005809">
    <property type="component" value="Unassembled WGS sequence"/>
</dbReference>
<evidence type="ECO:0000256" key="2">
    <source>
        <dbReference type="ARBA" id="ARBA00022989"/>
    </source>
</evidence>
<dbReference type="PATRIC" id="fig|620833.3.peg.265"/>
<dbReference type="HOGENOM" id="CLU_037110_0_0_0"/>
<evidence type="ECO:0000256" key="3">
    <source>
        <dbReference type="ARBA" id="ARBA00023136"/>
    </source>
</evidence>
<dbReference type="GO" id="GO:0030255">
    <property type="term" value="P:protein secretion by the type IV secretion system"/>
    <property type="evidence" value="ECO:0007669"/>
    <property type="project" value="InterPro"/>
</dbReference>
<keyword evidence="3 5" id="KW-0472">Membrane</keyword>
<keyword evidence="1 5" id="KW-0812">Transmembrane</keyword>
<dbReference type="PANTHER" id="PTHR42264">
    <property type="entry name" value="EPHRIN_REC_LIKE DOMAIN-CONTAINING PROTEIN"/>
    <property type="match status" value="1"/>
</dbReference>
<comment type="caution">
    <text evidence="6">The sequence shown here is derived from an EMBL/GenBank/DDBJ whole genome shotgun (WGS) entry which is preliminary data.</text>
</comment>